<dbReference type="Proteomes" id="UP000183050">
    <property type="component" value="Plasmid unnamed3"/>
</dbReference>
<name>A0A1B1CJF2_RHILE</name>
<dbReference type="EMBL" id="CP016287">
    <property type="protein sequence ID" value="ANP89893.1"/>
    <property type="molecule type" value="Genomic_DNA"/>
</dbReference>
<dbReference type="EMBL" id="CP018231">
    <property type="protein sequence ID" value="API56691.1"/>
    <property type="molecule type" value="Genomic_DNA"/>
</dbReference>
<geneLocation type="plasmid" evidence="1 3">
    <name>unnamed1</name>
</geneLocation>
<reference evidence="1 3" key="1">
    <citation type="submission" date="2016-06" db="EMBL/GenBank/DDBJ databases">
        <title>Microsymbionts genomes from the relict species Vavilovia formosa.</title>
        <authorList>
            <person name="Chirak E."/>
            <person name="Kimeklis A."/>
            <person name="Andronov E."/>
        </authorList>
    </citation>
    <scope>NUCLEOTIDE SEQUENCE [LARGE SCALE GENOMIC DNA]</scope>
    <source>
        <strain evidence="1 3">Vaf10</strain>
        <plasmid evidence="3">Plasmid unnamed1</plasmid>
        <plasmid evidence="1">unnamed1</plasmid>
    </source>
</reference>
<evidence type="ECO:0000313" key="2">
    <source>
        <dbReference type="EMBL" id="API56691.1"/>
    </source>
</evidence>
<geneLocation type="plasmid" evidence="2">
    <name>unnamed3</name>
</geneLocation>
<sequence length="312" mass="36120">MPEYLHRHPEFADLIRIVGEDMGIIPALVEKDYWIMHCLFTLKQAGFQFELKGGTSLSKGFGLIERFSEDIDLRIDPPETLGVATGRNQNKPKQVESRQAFYDWLAHNISIDGIEVVERDRAFDDVKFRSGGIRLLYKPTSTEAVDLKDGVLLEVGFDDVTPNEAADISSWAYDYAVDRVDIIDNRALGILCYHPGYTLVEKLQTISTKYRIQRLTGEFPVNFLRHYYDIFCLLGNADVQAFVGSQPYLDHKERRFRSEERDLTINPAFGLLEPSIFAEYERAYESTRSLYHLRRPTFSEIMQRIREFAERL</sequence>
<keyword evidence="1" id="KW-0614">Plasmid</keyword>
<gene>
    <name evidence="1" type="ORF">BA011_29870</name>
    <name evidence="2" type="ORF">BMW22_35060</name>
</gene>
<reference evidence="2 4" key="2">
    <citation type="submission" date="2016-11" db="EMBL/GenBank/DDBJ databases">
        <title>Rhizobium leguminosarum bv. viciae strain Vaf12 isolated from Vavilovia formosa root nodules from Russia, Dagestan.</title>
        <authorList>
            <person name="Kimeklis A."/>
        </authorList>
    </citation>
    <scope>NUCLEOTIDE SEQUENCE [LARGE SCALE GENOMIC DNA]</scope>
    <source>
        <strain evidence="2 4">Vaf-108</strain>
        <plasmid evidence="4">Plasmid unnamed3 sequence</plasmid>
        <plasmid evidence="2">unnamed3</plasmid>
    </source>
</reference>
<evidence type="ECO:0000313" key="4">
    <source>
        <dbReference type="Proteomes" id="UP000183050"/>
    </source>
</evidence>
<dbReference type="AlphaFoldDB" id="A0A1B1CJF2"/>
<dbReference type="Gene3D" id="3.10.450.620">
    <property type="entry name" value="JHP933, nucleotidyltransferase-like core domain"/>
    <property type="match status" value="1"/>
</dbReference>
<proteinExistence type="predicted"/>
<organism evidence="1 3">
    <name type="scientific">Rhizobium leguminosarum</name>
    <dbReference type="NCBI Taxonomy" id="384"/>
    <lineage>
        <taxon>Bacteria</taxon>
        <taxon>Pseudomonadati</taxon>
        <taxon>Pseudomonadota</taxon>
        <taxon>Alphaproteobacteria</taxon>
        <taxon>Hyphomicrobiales</taxon>
        <taxon>Rhizobiaceae</taxon>
        <taxon>Rhizobium/Agrobacterium group</taxon>
        <taxon>Rhizobium</taxon>
    </lineage>
</organism>
<dbReference type="Proteomes" id="UP000092691">
    <property type="component" value="Plasmid unnamed1"/>
</dbReference>
<geneLocation type="plasmid" evidence="4">
    <name>unnamed3 sequence</name>
</geneLocation>
<evidence type="ECO:0000313" key="3">
    <source>
        <dbReference type="Proteomes" id="UP000092691"/>
    </source>
</evidence>
<dbReference type="OrthoDB" id="9780929at2"/>
<protein>
    <recommendedName>
        <fullName evidence="5">Nucleotidyl transferase AbiEii/AbiGii toxin family protein</fullName>
    </recommendedName>
</protein>
<dbReference type="Pfam" id="PF08843">
    <property type="entry name" value="AbiEii"/>
    <property type="match status" value="1"/>
</dbReference>
<dbReference type="InterPro" id="IPR014942">
    <property type="entry name" value="AbiEii"/>
</dbReference>
<evidence type="ECO:0008006" key="5">
    <source>
        <dbReference type="Google" id="ProtNLM"/>
    </source>
</evidence>
<accession>A0A1B1CJF2</accession>
<dbReference type="RefSeq" id="WP_065283458.1">
    <property type="nucleotide sequence ID" value="NZ_CP016287.1"/>
</dbReference>
<evidence type="ECO:0000313" key="1">
    <source>
        <dbReference type="EMBL" id="ANP89893.1"/>
    </source>
</evidence>